<gene>
    <name evidence="1" type="ORF">HHU12_03965</name>
</gene>
<accession>A0A7X9RTB9</accession>
<comment type="caution">
    <text evidence="1">The sequence shown here is derived from an EMBL/GenBank/DDBJ whole genome shotgun (WGS) entry which is preliminary data.</text>
</comment>
<dbReference type="AlphaFoldDB" id="A0A7X9RTB9"/>
<evidence type="ECO:0000313" key="1">
    <source>
        <dbReference type="EMBL" id="NME67114.1"/>
    </source>
</evidence>
<name>A0A7X9RTB9_9BACT</name>
<keyword evidence="2" id="KW-1185">Reference proteome</keyword>
<sequence>MNIRYFITITNHAPNFENTNIVSFAPTGNNSIATWVKLDKDFKWVDKVLKINTDVCLYTNEEISLETAAHWVLAESKIMEKFIWKDTVAYSRTELISMANLDDKLAWKDVAFADRLIFDEKYPSNYHFAKKVNPLALSIDKNINRMLKKADKSILIEKINDELNFFIIPLEESVQLEELLHVMNNLLIGGQDDIYKLEARFQEEQHIIGLKKVGQRIIHNINISNTKTGNYIFGVINANEHKTKTLLDFAFEDLEEVSMHIHQIIDESLNQ</sequence>
<reference evidence="1 2" key="1">
    <citation type="submission" date="2020-04" db="EMBL/GenBank/DDBJ databases">
        <title>Flammeovirga sp. SR4, a novel species isolated from seawater.</title>
        <authorList>
            <person name="Wang X."/>
        </authorList>
    </citation>
    <scope>NUCLEOTIDE SEQUENCE [LARGE SCALE GENOMIC DNA]</scope>
    <source>
        <strain evidence="1 2">ATCC 23126</strain>
    </source>
</reference>
<evidence type="ECO:0000313" key="2">
    <source>
        <dbReference type="Proteomes" id="UP000576082"/>
    </source>
</evidence>
<dbReference type="EMBL" id="JABANE010000007">
    <property type="protein sequence ID" value="NME67114.1"/>
    <property type="molecule type" value="Genomic_DNA"/>
</dbReference>
<proteinExistence type="predicted"/>
<organism evidence="1 2">
    <name type="scientific">Flammeovirga aprica JL-4</name>
    <dbReference type="NCBI Taxonomy" id="694437"/>
    <lineage>
        <taxon>Bacteria</taxon>
        <taxon>Pseudomonadati</taxon>
        <taxon>Bacteroidota</taxon>
        <taxon>Cytophagia</taxon>
        <taxon>Cytophagales</taxon>
        <taxon>Flammeovirgaceae</taxon>
        <taxon>Flammeovirga</taxon>
    </lineage>
</organism>
<dbReference type="Proteomes" id="UP000576082">
    <property type="component" value="Unassembled WGS sequence"/>
</dbReference>
<dbReference type="RefSeq" id="WP_169655219.1">
    <property type="nucleotide sequence ID" value="NZ_JABANE010000007.1"/>
</dbReference>
<protein>
    <submittedName>
        <fullName evidence="1">Uncharacterized protein</fullName>
    </submittedName>
</protein>